<organism evidence="1 2">
    <name type="scientific">Ambrosia artemisiifolia</name>
    <name type="common">Common ragweed</name>
    <dbReference type="NCBI Taxonomy" id="4212"/>
    <lineage>
        <taxon>Eukaryota</taxon>
        <taxon>Viridiplantae</taxon>
        <taxon>Streptophyta</taxon>
        <taxon>Embryophyta</taxon>
        <taxon>Tracheophyta</taxon>
        <taxon>Spermatophyta</taxon>
        <taxon>Magnoliopsida</taxon>
        <taxon>eudicotyledons</taxon>
        <taxon>Gunneridae</taxon>
        <taxon>Pentapetalae</taxon>
        <taxon>asterids</taxon>
        <taxon>campanulids</taxon>
        <taxon>Asterales</taxon>
        <taxon>Asteraceae</taxon>
        <taxon>Asteroideae</taxon>
        <taxon>Heliantheae alliance</taxon>
        <taxon>Heliantheae</taxon>
        <taxon>Ambrosia</taxon>
    </lineage>
</organism>
<protein>
    <submittedName>
        <fullName evidence="1">Uncharacterized protein</fullName>
    </submittedName>
</protein>
<reference evidence="1" key="1">
    <citation type="submission" date="2022-06" db="EMBL/GenBank/DDBJ databases">
        <title>Uncovering the hologenomic basis of an extraordinary plant invasion.</title>
        <authorList>
            <person name="Bieker V.C."/>
            <person name="Martin M.D."/>
            <person name="Gilbert T."/>
            <person name="Hodgins K."/>
            <person name="Battlay P."/>
            <person name="Petersen B."/>
            <person name="Wilson J."/>
        </authorList>
    </citation>
    <scope>NUCLEOTIDE SEQUENCE</scope>
    <source>
        <strain evidence="1">AA19_3_7</strain>
        <tissue evidence="1">Leaf</tissue>
    </source>
</reference>
<accession>A0AAD5GVZ7</accession>
<gene>
    <name evidence="1" type="ORF">M8C21_010170</name>
</gene>
<comment type="caution">
    <text evidence="1">The sequence shown here is derived from an EMBL/GenBank/DDBJ whole genome shotgun (WGS) entry which is preliminary data.</text>
</comment>
<keyword evidence="2" id="KW-1185">Reference proteome</keyword>
<evidence type="ECO:0000313" key="1">
    <source>
        <dbReference type="EMBL" id="KAI7755184.1"/>
    </source>
</evidence>
<dbReference type="AlphaFoldDB" id="A0AAD5GVZ7"/>
<sequence>MGEDGECLLESHGRARVERSKEVAIFKPEAETERVLDLESIPRIRRRQQLQL</sequence>
<feature type="non-terminal residue" evidence="1">
    <location>
        <position position="1"/>
    </location>
</feature>
<evidence type="ECO:0000313" key="2">
    <source>
        <dbReference type="Proteomes" id="UP001206925"/>
    </source>
</evidence>
<dbReference type="Proteomes" id="UP001206925">
    <property type="component" value="Unassembled WGS sequence"/>
</dbReference>
<name>A0AAD5GVZ7_AMBAR</name>
<proteinExistence type="predicted"/>
<dbReference type="EMBL" id="JAMZMK010001695">
    <property type="protein sequence ID" value="KAI7755184.1"/>
    <property type="molecule type" value="Genomic_DNA"/>
</dbReference>